<dbReference type="Proteomes" id="UP000661077">
    <property type="component" value="Unassembled WGS sequence"/>
</dbReference>
<accession>A0ABS1X0B3</accession>
<dbReference type="PROSITE" id="PS51318">
    <property type="entry name" value="TAT"/>
    <property type="match status" value="1"/>
</dbReference>
<name>A0ABS1X0B3_9GAMM</name>
<keyword evidence="2" id="KW-1185">Reference proteome</keyword>
<dbReference type="Pfam" id="PF07586">
    <property type="entry name" value="HXXSHH"/>
    <property type="match status" value="1"/>
</dbReference>
<comment type="caution">
    <text evidence="1">The sequence shown here is derived from an EMBL/GenBank/DDBJ whole genome shotgun (WGS) entry which is preliminary data.</text>
</comment>
<evidence type="ECO:0000313" key="1">
    <source>
        <dbReference type="EMBL" id="MBM0106689.1"/>
    </source>
</evidence>
<proteinExistence type="predicted"/>
<protein>
    <submittedName>
        <fullName evidence="1">DUF1552 domain-containing protein</fullName>
    </submittedName>
</protein>
<dbReference type="InterPro" id="IPR006311">
    <property type="entry name" value="TAT_signal"/>
</dbReference>
<dbReference type="RefSeq" id="WP_203168804.1">
    <property type="nucleotide sequence ID" value="NZ_JAEVLS010000004.1"/>
</dbReference>
<organism evidence="1 2">
    <name type="scientific">Steroidobacter gossypii</name>
    <dbReference type="NCBI Taxonomy" id="2805490"/>
    <lineage>
        <taxon>Bacteria</taxon>
        <taxon>Pseudomonadati</taxon>
        <taxon>Pseudomonadota</taxon>
        <taxon>Gammaproteobacteria</taxon>
        <taxon>Steroidobacterales</taxon>
        <taxon>Steroidobacteraceae</taxon>
        <taxon>Steroidobacter</taxon>
    </lineage>
</organism>
<sequence length="448" mass="48784">MKSGRQITRRRLLRGMLAGSAVTVGLPLLDCVLNTNGTAFASTGAPLPARFATWYWPLGLGEDDWTPKATGVNYTLPPQMAPLKPLQKKMNFFTGGQVFLDGQSNNVHFTGLQGLMTGKVANSREYLGSIDALISEVIGKGSRFRSIEVACAGSPRDCWSARPDSGVQPAEISPVALYSRVFGAEFKDPNAAEFTPDPEVMLKKSVLSGITEERQALMKRLGPADREKLDNYFTSLRELEQKLEVQLKKPEPLPSCSIPKPLPMDKEPAVTLSMDAVERADLFAGLLAHALACGQTNVVNLAISRPQSGLRKDGDATAHHTHTHEEQIDPKLGYQPVCRWFTDNYMNALARFVSRLDGIKEGDRTLLDSMVVFAFTDHGAPRLHSVRNYPIITFGNGGGRIKTGMHIGRPGDQVTRVGLTIQQAMGVQTSSWGVGSNRVTSPISEVLA</sequence>
<evidence type="ECO:0000313" key="2">
    <source>
        <dbReference type="Proteomes" id="UP000661077"/>
    </source>
</evidence>
<dbReference type="EMBL" id="JAEVLS010000004">
    <property type="protein sequence ID" value="MBM0106689.1"/>
    <property type="molecule type" value="Genomic_DNA"/>
</dbReference>
<dbReference type="InterPro" id="IPR011447">
    <property type="entry name" value="DUF1552"/>
</dbReference>
<reference evidence="1 2" key="1">
    <citation type="journal article" date="2021" name="Int. J. Syst. Evol. Microbiol.">
        <title>Steroidobacter gossypii sp. nov., isolated from soil of cotton cropping field.</title>
        <authorList>
            <person name="Huang R."/>
            <person name="Yang S."/>
            <person name="Zhen C."/>
            <person name="Liu W."/>
        </authorList>
    </citation>
    <scope>NUCLEOTIDE SEQUENCE [LARGE SCALE GENOMIC DNA]</scope>
    <source>
        <strain evidence="1 2">S1-65</strain>
    </source>
</reference>
<gene>
    <name evidence="1" type="ORF">JM946_18310</name>
</gene>